<evidence type="ECO:0000313" key="1">
    <source>
        <dbReference type="EMBL" id="ANP74806.1"/>
    </source>
</evidence>
<dbReference type="Proteomes" id="UP000092582">
    <property type="component" value="Plasmid pP27867_1"/>
</dbReference>
<accession>A0A1B1BQI5</accession>
<dbReference type="AlphaFoldDB" id="A0A1B1BQI5"/>
<evidence type="ECO:0000313" key="2">
    <source>
        <dbReference type="Proteomes" id="UP000092582"/>
    </source>
</evidence>
<proteinExistence type="predicted"/>
<name>A0A1B1BQI5_9MICO</name>
<organism evidence="1 2">
    <name type="scientific">Cryobacterium arcticum</name>
    <dbReference type="NCBI Taxonomy" id="670052"/>
    <lineage>
        <taxon>Bacteria</taxon>
        <taxon>Bacillati</taxon>
        <taxon>Actinomycetota</taxon>
        <taxon>Actinomycetes</taxon>
        <taxon>Micrococcales</taxon>
        <taxon>Microbacteriaceae</taxon>
        <taxon>Cryobacterium</taxon>
    </lineage>
</organism>
<geneLocation type="plasmid" evidence="2">
    <name>pp27867_1</name>
</geneLocation>
<reference evidence="1 2" key="1">
    <citation type="submission" date="2016-06" db="EMBL/GenBank/DDBJ databases">
        <title>Genome sequencing of Cryobacterium arcticum PAMC 27867.</title>
        <authorList>
            <person name="Lee J."/>
            <person name="Kim O.-S."/>
        </authorList>
    </citation>
    <scope>NUCLEOTIDE SEQUENCE [LARGE SCALE GENOMIC DNA]</scope>
    <source>
        <strain evidence="1 2">PAMC 27867</strain>
        <plasmid evidence="2">pp27867_1</plasmid>
    </source>
</reference>
<sequence length="123" mass="13242">MTSDDERPPAVQHADDAAESIRALVDVTHAANLPAPLVYDVLGNLKWVGHRLPEALQHLASGLGRSLDQYDVKEDDGRDPVQSIATATDHLTRAAQLADQLADELDKAQGAIRGQGYRPAPTE</sequence>
<keyword evidence="1" id="KW-0614">Plasmid</keyword>
<keyword evidence="2" id="KW-1185">Reference proteome</keyword>
<gene>
    <name evidence="1" type="ORF">PA27867_3893</name>
</gene>
<evidence type="ECO:0008006" key="3">
    <source>
        <dbReference type="Google" id="ProtNLM"/>
    </source>
</evidence>
<dbReference type="RefSeq" id="WP_066600499.1">
    <property type="nucleotide sequence ID" value="NZ_CP016283.1"/>
</dbReference>
<dbReference type="OrthoDB" id="3830192at2"/>
<dbReference type="EMBL" id="CP016283">
    <property type="protein sequence ID" value="ANP74806.1"/>
    <property type="molecule type" value="Genomic_DNA"/>
</dbReference>
<dbReference type="KEGG" id="cart:PA27867_3893"/>
<protein>
    <recommendedName>
        <fullName evidence="3">ESX-1 secretion-associated protein</fullName>
    </recommendedName>
</protein>